<feature type="transmembrane region" description="Helical" evidence="12">
    <location>
        <begin position="267"/>
        <end position="287"/>
    </location>
</feature>
<dbReference type="InterPro" id="IPR003780">
    <property type="entry name" value="COX15/CtaA_fam"/>
</dbReference>
<dbReference type="GO" id="GO:0120547">
    <property type="term" value="F:heme A synthase activity"/>
    <property type="evidence" value="ECO:0007669"/>
    <property type="project" value="UniProtKB-EC"/>
</dbReference>
<keyword evidence="3 12" id="KW-0812">Transmembrane</keyword>
<keyword evidence="8" id="KW-0350">Heme biosynthesis</keyword>
<dbReference type="HAMAP" id="MF_01665">
    <property type="entry name" value="HemeA_synth_type2"/>
    <property type="match status" value="1"/>
</dbReference>
<evidence type="ECO:0000313" key="13">
    <source>
        <dbReference type="EMBL" id="SUS05430.1"/>
    </source>
</evidence>
<protein>
    <submittedName>
        <fullName evidence="13">Heme A synthase</fullName>
        <ecNumber evidence="13">1.3.-.-</ecNumber>
    </submittedName>
</protein>
<dbReference type="AlphaFoldDB" id="A0A380TAS3"/>
<evidence type="ECO:0000256" key="9">
    <source>
        <dbReference type="ARBA" id="ARBA00023136"/>
    </source>
</evidence>
<organism evidence="13">
    <name type="scientific">metagenome</name>
    <dbReference type="NCBI Taxonomy" id="256318"/>
    <lineage>
        <taxon>unclassified sequences</taxon>
        <taxon>metagenomes</taxon>
    </lineage>
</organism>
<evidence type="ECO:0000256" key="6">
    <source>
        <dbReference type="ARBA" id="ARBA00023002"/>
    </source>
</evidence>
<evidence type="ECO:0000256" key="11">
    <source>
        <dbReference type="ARBA" id="ARBA00048044"/>
    </source>
</evidence>
<feature type="transmembrane region" description="Helical" evidence="12">
    <location>
        <begin position="16"/>
        <end position="36"/>
    </location>
</feature>
<name>A0A380TAS3_9ZZZZ</name>
<sequence>MSTVSAHAAADRKRGIAIWLFVLAGFVFLMVVLGGATRLTHSGLSMVEWRPITGWLPPLTEAEWQRTFAAYQDYPEYQKINAGMTLEAFKGIFWLEYVHRLTGRLMGVVFLLPFLVFLLRRQIDRPLGLRLAFVFFLGALQGGLGWLMVKSGMVDRPDVSQYRLVAHLTAALLIYGLILWTALGLLAPPQPARLQAQPGPRPLFLAAVGTSVLVLLTIIWGGFVAGTDAGFAYNTFPLMDGELVPSLILPYHPLYVNFFEDVTTIQFTHRLLATVVLVAAIGLFISCRTMRAEARVRRVAGLLLLAIAAQYSLGAATVLMAVPVPLGVAHQGGAVVVWSLSLWLTFVLRPGAAVAPIRAEHFAARGNTISIPAASYDSATVAAVQRKPG</sequence>
<feature type="transmembrane region" description="Helical" evidence="12">
    <location>
        <begin position="328"/>
        <end position="348"/>
    </location>
</feature>
<reference evidence="13" key="1">
    <citation type="submission" date="2018-07" db="EMBL/GenBank/DDBJ databases">
        <authorList>
            <person name="Quirk P.G."/>
            <person name="Krulwich T.A."/>
        </authorList>
    </citation>
    <scope>NUCLEOTIDE SEQUENCE</scope>
</reference>
<evidence type="ECO:0000256" key="7">
    <source>
        <dbReference type="ARBA" id="ARBA00023004"/>
    </source>
</evidence>
<evidence type="ECO:0000256" key="3">
    <source>
        <dbReference type="ARBA" id="ARBA00022692"/>
    </source>
</evidence>
<comment type="catalytic activity">
    <reaction evidence="11">
        <text>Fe(II)-heme o + 2 A + H2O = Fe(II)-heme a + 2 AH2</text>
        <dbReference type="Rhea" id="RHEA:63388"/>
        <dbReference type="ChEBI" id="CHEBI:13193"/>
        <dbReference type="ChEBI" id="CHEBI:15377"/>
        <dbReference type="ChEBI" id="CHEBI:17499"/>
        <dbReference type="ChEBI" id="CHEBI:60530"/>
        <dbReference type="ChEBI" id="CHEBI:61715"/>
        <dbReference type="EC" id="1.17.99.9"/>
    </reaction>
    <physiologicalReaction direction="left-to-right" evidence="11">
        <dbReference type="Rhea" id="RHEA:63389"/>
    </physiologicalReaction>
</comment>
<dbReference type="EMBL" id="UIDG01000108">
    <property type="protein sequence ID" value="SUS05430.1"/>
    <property type="molecule type" value="Genomic_DNA"/>
</dbReference>
<comment type="subcellular location">
    <subcellularLocation>
        <location evidence="2">Membrane</location>
        <topology evidence="2">Multi-pass membrane protein</topology>
    </subcellularLocation>
</comment>
<evidence type="ECO:0000256" key="4">
    <source>
        <dbReference type="ARBA" id="ARBA00022723"/>
    </source>
</evidence>
<feature type="transmembrane region" description="Helical" evidence="12">
    <location>
        <begin position="101"/>
        <end position="119"/>
    </location>
</feature>
<proteinExistence type="inferred from homology"/>
<comment type="pathway">
    <text evidence="10">Porphyrin-containing compound metabolism; heme A biosynthesis; heme A from heme O: step 1/1.</text>
</comment>
<dbReference type="GO" id="GO:0046872">
    <property type="term" value="F:metal ion binding"/>
    <property type="evidence" value="ECO:0007669"/>
    <property type="project" value="UniProtKB-KW"/>
</dbReference>
<evidence type="ECO:0000256" key="1">
    <source>
        <dbReference type="ARBA" id="ARBA00001970"/>
    </source>
</evidence>
<feature type="transmembrane region" description="Helical" evidence="12">
    <location>
        <begin position="299"/>
        <end position="322"/>
    </location>
</feature>
<evidence type="ECO:0000256" key="12">
    <source>
        <dbReference type="SAM" id="Phobius"/>
    </source>
</evidence>
<keyword evidence="5 12" id="KW-1133">Transmembrane helix</keyword>
<keyword evidence="9 12" id="KW-0472">Membrane</keyword>
<dbReference type="Pfam" id="PF02628">
    <property type="entry name" value="COX15-CtaA"/>
    <property type="match status" value="1"/>
</dbReference>
<feature type="transmembrane region" description="Helical" evidence="12">
    <location>
        <begin position="203"/>
        <end position="223"/>
    </location>
</feature>
<evidence type="ECO:0000256" key="8">
    <source>
        <dbReference type="ARBA" id="ARBA00023133"/>
    </source>
</evidence>
<feature type="transmembrane region" description="Helical" evidence="12">
    <location>
        <begin position="131"/>
        <end position="149"/>
    </location>
</feature>
<evidence type="ECO:0000256" key="10">
    <source>
        <dbReference type="ARBA" id="ARBA00044501"/>
    </source>
</evidence>
<evidence type="ECO:0000256" key="5">
    <source>
        <dbReference type="ARBA" id="ARBA00022989"/>
    </source>
</evidence>
<dbReference type="EC" id="1.3.-.-" evidence="13"/>
<keyword evidence="6 13" id="KW-0560">Oxidoreductase</keyword>
<dbReference type="GO" id="GO:0016653">
    <property type="term" value="F:oxidoreductase activity, acting on NAD(P)H, heme protein as acceptor"/>
    <property type="evidence" value="ECO:0007669"/>
    <property type="project" value="TreeGrafter"/>
</dbReference>
<feature type="transmembrane region" description="Helical" evidence="12">
    <location>
        <begin position="164"/>
        <end position="183"/>
    </location>
</feature>
<dbReference type="GO" id="GO:0005743">
    <property type="term" value="C:mitochondrial inner membrane"/>
    <property type="evidence" value="ECO:0007669"/>
    <property type="project" value="TreeGrafter"/>
</dbReference>
<dbReference type="InterPro" id="IPR023754">
    <property type="entry name" value="HemeA_Synthase_type2"/>
</dbReference>
<dbReference type="GO" id="GO:0006784">
    <property type="term" value="P:heme A biosynthetic process"/>
    <property type="evidence" value="ECO:0007669"/>
    <property type="project" value="InterPro"/>
</dbReference>
<evidence type="ECO:0000256" key="2">
    <source>
        <dbReference type="ARBA" id="ARBA00004141"/>
    </source>
</evidence>
<keyword evidence="7" id="KW-0408">Iron</keyword>
<accession>A0A380TAS3</accession>
<dbReference type="PANTHER" id="PTHR23289">
    <property type="entry name" value="CYTOCHROME C OXIDASE ASSEMBLY PROTEIN COX15"/>
    <property type="match status" value="1"/>
</dbReference>
<gene>
    <name evidence="13" type="primary">ctaA</name>
    <name evidence="13" type="ORF">DF3PB_1960005</name>
</gene>
<keyword evidence="4" id="KW-0479">Metal-binding</keyword>
<dbReference type="PANTHER" id="PTHR23289:SF2">
    <property type="entry name" value="CYTOCHROME C OXIDASE ASSEMBLY PROTEIN COX15 HOMOLOG"/>
    <property type="match status" value="1"/>
</dbReference>
<comment type="cofactor">
    <cofactor evidence="1">
        <name>heme b</name>
        <dbReference type="ChEBI" id="CHEBI:60344"/>
    </cofactor>
</comment>